<dbReference type="Proteomes" id="UP000244896">
    <property type="component" value="Chromosome"/>
</dbReference>
<evidence type="ECO:0000313" key="3">
    <source>
        <dbReference type="EMBL" id="AWI09907.1"/>
    </source>
</evidence>
<feature type="transmembrane region" description="Helical" evidence="1">
    <location>
        <begin position="6"/>
        <end position="26"/>
    </location>
</feature>
<accession>A0A2U8E4W6</accession>
<sequence>MIPTLSNLAGLWALLGIPVVVAIHFLQQRSRTVRTSTLFLMEALAPESREGRQWERLRFSRAFWLQIAAVLLATWVLAQPRWTRNESAQVVVAVLDDSVSMRVFRDGTARAVEKAFSQNEGRAAHTEWVVMTSNPRHPALYRGADKRAALAAVSAWTPSSGTHETESALRLGRALAGASGATWFFTDRRGRAPADQPTAGVGRRINNVGFAGARVGRNEWRALVRNYSSEALSREWWVESGGQKSAPQRIEIEPGGLIELSAKFPEGAESCELVLAGDEFTLDDRLPMVRPVPKRLSASMEMNGEGARVFFRKLAESVEGVEFVPRDSGALRLADLQDGSVPPKGAAIFVARAPAGDDARRTVRTAPAVAERHALTAGLNWQGLVGTGAAGLRRAEGAEVLLWQGGEALAWVADRQLFLNFDWETSNAARLPSMVLLARRFIEETQAYQDAGYTANFDAGSRIRTGGGGLAGALTIETGGGTRELTVAEAGVLRAPDEPGFFTIRRGDKILVRGSAQFADARQGDFRECESFVSGARDARAEREVWMLNSRGDPLANAWLLLMGGLLMWSWWPRAGALRETRVNEGRTA</sequence>
<keyword evidence="1" id="KW-0812">Transmembrane</keyword>
<evidence type="ECO:0000256" key="1">
    <source>
        <dbReference type="SAM" id="Phobius"/>
    </source>
</evidence>
<dbReference type="RefSeq" id="WP_108825721.1">
    <property type="nucleotide sequence ID" value="NZ_CP023004.1"/>
</dbReference>
<keyword evidence="1" id="KW-1133">Transmembrane helix</keyword>
<evidence type="ECO:0000313" key="4">
    <source>
        <dbReference type="Proteomes" id="UP000244896"/>
    </source>
</evidence>
<reference evidence="3 4" key="1">
    <citation type="journal article" date="2018" name="Syst. Appl. Microbiol.">
        <title>Ereboglobus luteus gen. nov. sp. nov. from cockroach guts, and new insights into the oxygen relationship of the genera Opitutus and Didymococcus (Verrucomicrobia: Opitutaceae).</title>
        <authorList>
            <person name="Tegtmeier D."/>
            <person name="Belitz A."/>
            <person name="Radek R."/>
            <person name="Heimerl T."/>
            <person name="Brune A."/>
        </authorList>
    </citation>
    <scope>NUCLEOTIDE SEQUENCE [LARGE SCALE GENOMIC DNA]</scope>
    <source>
        <strain evidence="3 4">Ho45</strain>
    </source>
</reference>
<dbReference type="AlphaFoldDB" id="A0A2U8E4W6"/>
<keyword evidence="1" id="KW-0472">Membrane</keyword>
<dbReference type="EMBL" id="CP023004">
    <property type="protein sequence ID" value="AWI09907.1"/>
    <property type="molecule type" value="Genomic_DNA"/>
</dbReference>
<dbReference type="OrthoDB" id="177627at2"/>
<evidence type="ECO:0000259" key="2">
    <source>
        <dbReference type="Pfam" id="PF07584"/>
    </source>
</evidence>
<organism evidence="3 4">
    <name type="scientific">Ereboglobus luteus</name>
    <dbReference type="NCBI Taxonomy" id="1796921"/>
    <lineage>
        <taxon>Bacteria</taxon>
        <taxon>Pseudomonadati</taxon>
        <taxon>Verrucomicrobiota</taxon>
        <taxon>Opitutia</taxon>
        <taxon>Opitutales</taxon>
        <taxon>Opitutaceae</taxon>
        <taxon>Ereboglobus</taxon>
    </lineage>
</organism>
<feature type="domain" description="Aerotolerance regulator N-terminal" evidence="2">
    <location>
        <begin position="4"/>
        <end position="80"/>
    </location>
</feature>
<protein>
    <recommendedName>
        <fullName evidence="2">Aerotolerance regulator N-terminal domain-containing protein</fullName>
    </recommendedName>
</protein>
<dbReference type="InterPro" id="IPR024163">
    <property type="entry name" value="Aerotolerance_reg_N"/>
</dbReference>
<keyword evidence="4" id="KW-1185">Reference proteome</keyword>
<dbReference type="Pfam" id="PF07584">
    <property type="entry name" value="BatA"/>
    <property type="match status" value="1"/>
</dbReference>
<dbReference type="KEGG" id="elut:CKA38_12185"/>
<name>A0A2U8E4W6_9BACT</name>
<gene>
    <name evidence="3" type="ORF">CKA38_12185</name>
</gene>
<proteinExistence type="predicted"/>
<dbReference type="PANTHER" id="PTHR37464">
    <property type="entry name" value="BLL2463 PROTEIN"/>
    <property type="match status" value="1"/>
</dbReference>
<feature type="transmembrane region" description="Helical" evidence="1">
    <location>
        <begin position="62"/>
        <end position="78"/>
    </location>
</feature>
<dbReference type="PANTHER" id="PTHR37464:SF1">
    <property type="entry name" value="BLL2463 PROTEIN"/>
    <property type="match status" value="1"/>
</dbReference>